<accession>A0ABD3E5U7</accession>
<comment type="caution">
    <text evidence="3">The sequence shown here is derived from an EMBL/GenBank/DDBJ whole genome shotgun (WGS) entry which is preliminary data.</text>
</comment>
<dbReference type="PANTHER" id="PTHR31973">
    <property type="entry name" value="POLYPROTEIN, PUTATIVE-RELATED"/>
    <property type="match status" value="1"/>
</dbReference>
<sequence>MANPSSSSFQLYISKKLGVVLRYQNIPVDQTSSRTAVASMNSTPNLNSAISETRMKLGDCDDSSDEDYILPEDDDNDVSIESDAPSEELEDIEGSSEDDIFMEKTFTKKDQLNKLKKMLNKSVRSNPRLKECRIDKSTPGWYSDVEDEDSIENLDHCSEIETRGCPMYIEGQGMKNMDLEVCMKFPNVDVYREALKDWVIRNGYELKYLKNERKRITAKCNAEGCNWRIHASIVQGGPLFQLHRNGPQVKTISGEHNCAKKRVNKHANAKYIGKRLAESINDNPDVSIMKLQSSIMRKVGVEAGYWKAVRAKRAALEKVRGQDEAEYKLLWDYRALVQKQDSRTDRKDIPEGYF</sequence>
<dbReference type="EMBL" id="JAVIJP010000007">
    <property type="protein sequence ID" value="KAL3649728.1"/>
    <property type="molecule type" value="Genomic_DNA"/>
</dbReference>
<dbReference type="PANTHER" id="PTHR31973:SF187">
    <property type="entry name" value="MUTATOR TRANSPOSASE MUDRA PROTEIN"/>
    <property type="match status" value="1"/>
</dbReference>
<reference evidence="4" key="1">
    <citation type="journal article" date="2024" name="IScience">
        <title>Strigolactones Initiate the Formation of Haustorium-like Structures in Castilleja.</title>
        <authorList>
            <person name="Buerger M."/>
            <person name="Peterson D."/>
            <person name="Chory J."/>
        </authorList>
    </citation>
    <scope>NUCLEOTIDE SEQUENCE [LARGE SCALE GENOMIC DNA]</scope>
</reference>
<dbReference type="AlphaFoldDB" id="A0ABD3E5U7"/>
<dbReference type="InterPro" id="IPR004332">
    <property type="entry name" value="Transposase_MuDR"/>
</dbReference>
<evidence type="ECO:0000256" key="1">
    <source>
        <dbReference type="SAM" id="MobiDB-lite"/>
    </source>
</evidence>
<protein>
    <recommendedName>
        <fullName evidence="2">Transposase MuDR plant domain-containing protein</fullName>
    </recommendedName>
</protein>
<dbReference type="Proteomes" id="UP001632038">
    <property type="component" value="Unassembled WGS sequence"/>
</dbReference>
<name>A0ABD3E5U7_9LAMI</name>
<proteinExistence type="predicted"/>
<dbReference type="Pfam" id="PF03108">
    <property type="entry name" value="DBD_Tnp_Mut"/>
    <property type="match status" value="1"/>
</dbReference>
<evidence type="ECO:0000313" key="4">
    <source>
        <dbReference type="Proteomes" id="UP001632038"/>
    </source>
</evidence>
<evidence type="ECO:0000259" key="2">
    <source>
        <dbReference type="Pfam" id="PF03108"/>
    </source>
</evidence>
<feature type="region of interest" description="Disordered" evidence="1">
    <location>
        <begin position="70"/>
        <end position="96"/>
    </location>
</feature>
<keyword evidence="4" id="KW-1185">Reference proteome</keyword>
<gene>
    <name evidence="3" type="ORF">CASFOL_006131</name>
</gene>
<evidence type="ECO:0000313" key="3">
    <source>
        <dbReference type="EMBL" id="KAL3649728.1"/>
    </source>
</evidence>
<organism evidence="3 4">
    <name type="scientific">Castilleja foliolosa</name>
    <dbReference type="NCBI Taxonomy" id="1961234"/>
    <lineage>
        <taxon>Eukaryota</taxon>
        <taxon>Viridiplantae</taxon>
        <taxon>Streptophyta</taxon>
        <taxon>Embryophyta</taxon>
        <taxon>Tracheophyta</taxon>
        <taxon>Spermatophyta</taxon>
        <taxon>Magnoliopsida</taxon>
        <taxon>eudicotyledons</taxon>
        <taxon>Gunneridae</taxon>
        <taxon>Pentapetalae</taxon>
        <taxon>asterids</taxon>
        <taxon>lamiids</taxon>
        <taxon>Lamiales</taxon>
        <taxon>Orobanchaceae</taxon>
        <taxon>Pedicularideae</taxon>
        <taxon>Castillejinae</taxon>
        <taxon>Castilleja</taxon>
    </lineage>
</organism>
<feature type="domain" description="Transposase MuDR plant" evidence="2">
    <location>
        <begin position="178"/>
        <end position="241"/>
    </location>
</feature>